<dbReference type="PANTHER" id="PTHR43794:SF11">
    <property type="entry name" value="AMIDOHYDROLASE-RELATED DOMAIN-CONTAINING PROTEIN"/>
    <property type="match status" value="1"/>
</dbReference>
<dbReference type="InterPro" id="IPR006680">
    <property type="entry name" value="Amidohydro-rel"/>
</dbReference>
<dbReference type="PANTHER" id="PTHR43794">
    <property type="entry name" value="AMINOHYDROLASE SSNA-RELATED"/>
    <property type="match status" value="1"/>
</dbReference>
<evidence type="ECO:0000313" key="4">
    <source>
        <dbReference type="EMBL" id="MDO6458022.1"/>
    </source>
</evidence>
<evidence type="ECO:0000256" key="2">
    <source>
        <dbReference type="ARBA" id="ARBA00022801"/>
    </source>
</evidence>
<dbReference type="RefSeq" id="WP_303494820.1">
    <property type="nucleotide sequence ID" value="NZ_JAUOPJ010000010.1"/>
</dbReference>
<protein>
    <submittedName>
        <fullName evidence="4">Amidohydrolase</fullName>
    </submittedName>
</protein>
<dbReference type="Proteomes" id="UP001169823">
    <property type="component" value="Unassembled WGS sequence"/>
</dbReference>
<proteinExistence type="inferred from homology"/>
<dbReference type="InterPro" id="IPR050287">
    <property type="entry name" value="MTA/SAH_deaminase"/>
</dbReference>
<name>A0AAW7XVG1_9RHOB</name>
<dbReference type="Pfam" id="PF01979">
    <property type="entry name" value="Amidohydro_1"/>
    <property type="match status" value="1"/>
</dbReference>
<dbReference type="InterPro" id="IPR011059">
    <property type="entry name" value="Metal-dep_hydrolase_composite"/>
</dbReference>
<dbReference type="CDD" id="cd01298">
    <property type="entry name" value="ATZ_TRZ_like"/>
    <property type="match status" value="1"/>
</dbReference>
<evidence type="ECO:0000256" key="1">
    <source>
        <dbReference type="ARBA" id="ARBA00006745"/>
    </source>
</evidence>
<organism evidence="4 5">
    <name type="scientific">Celeribacter halophilus</name>
    <dbReference type="NCBI Taxonomy" id="576117"/>
    <lineage>
        <taxon>Bacteria</taxon>
        <taxon>Pseudomonadati</taxon>
        <taxon>Pseudomonadota</taxon>
        <taxon>Alphaproteobacteria</taxon>
        <taxon>Rhodobacterales</taxon>
        <taxon>Roseobacteraceae</taxon>
        <taxon>Celeribacter</taxon>
    </lineage>
</organism>
<dbReference type="Gene3D" id="2.30.40.10">
    <property type="entry name" value="Urease, subunit C, domain 1"/>
    <property type="match status" value="1"/>
</dbReference>
<reference evidence="4" key="1">
    <citation type="submission" date="2023-07" db="EMBL/GenBank/DDBJ databases">
        <title>Genome content predicts the carbon catabolic preferences of heterotrophic bacteria.</title>
        <authorList>
            <person name="Gralka M."/>
        </authorList>
    </citation>
    <scope>NUCLEOTIDE SEQUENCE</scope>
    <source>
        <strain evidence="4">I2M02</strain>
    </source>
</reference>
<sequence length="455" mass="49220">MTSTLLFNAAILTADSDDSDFDSGWISFHGTQIAGMGPQETCPPREGFDHVHDLTGHLVMPGIINAHTHTPMILFRGHAEGQSLLTMKGWYNAIREPELSLVADDIPPAVALSCAEMALSGTTTFCEQYFFADEIARTVSEAGLKAVIAYGIVQLGDEERGAQELAAAGDFARRQRSADGRIIPWFGPHAPYVDNSEALLREEVALANELGCGMHLHMAAGPEDNEITQELYGTTATVALEKTGFFEGRVHAAHCLDLSDEDIEVFARAPVASVAHCASAAMRSGRPSICPVVPLRDAGVTVALGTDNVAANNSYDMVAEMRMAGLVATYRQGEAQPVSARDLVRMATIEGAKALGIEDSTGSLEVGKAADIAVFDMRGAGWSETPDPAVTLVYSGSGRDLRHLWVDGEQIVRDRTLTRRPYKEIRSEYTATYKTFWDRVAQDKAQRAKKEMASQ</sequence>
<dbReference type="SUPFAM" id="SSF51338">
    <property type="entry name" value="Composite domain of metallo-dependent hydrolases"/>
    <property type="match status" value="2"/>
</dbReference>
<dbReference type="Gene3D" id="3.20.20.140">
    <property type="entry name" value="Metal-dependent hydrolases"/>
    <property type="match status" value="1"/>
</dbReference>
<dbReference type="SUPFAM" id="SSF51556">
    <property type="entry name" value="Metallo-dependent hydrolases"/>
    <property type="match status" value="1"/>
</dbReference>
<feature type="domain" description="Amidohydrolase-related" evidence="3">
    <location>
        <begin position="58"/>
        <end position="410"/>
    </location>
</feature>
<evidence type="ECO:0000259" key="3">
    <source>
        <dbReference type="Pfam" id="PF01979"/>
    </source>
</evidence>
<gene>
    <name evidence="4" type="ORF">Q4494_13110</name>
</gene>
<dbReference type="AlphaFoldDB" id="A0AAW7XVG1"/>
<dbReference type="InterPro" id="IPR032466">
    <property type="entry name" value="Metal_Hydrolase"/>
</dbReference>
<evidence type="ECO:0000313" key="5">
    <source>
        <dbReference type="Proteomes" id="UP001169823"/>
    </source>
</evidence>
<comment type="similarity">
    <text evidence="1">Belongs to the metallo-dependent hydrolases superfamily. ATZ/TRZ family.</text>
</comment>
<dbReference type="GO" id="GO:0016810">
    <property type="term" value="F:hydrolase activity, acting on carbon-nitrogen (but not peptide) bonds"/>
    <property type="evidence" value="ECO:0007669"/>
    <property type="project" value="InterPro"/>
</dbReference>
<comment type="caution">
    <text evidence="4">The sequence shown here is derived from an EMBL/GenBank/DDBJ whole genome shotgun (WGS) entry which is preliminary data.</text>
</comment>
<dbReference type="EMBL" id="JAUOPJ010000010">
    <property type="protein sequence ID" value="MDO6458022.1"/>
    <property type="molecule type" value="Genomic_DNA"/>
</dbReference>
<keyword evidence="2" id="KW-0378">Hydrolase</keyword>
<accession>A0AAW7XVG1</accession>